<name>A0A553PXJ3_9TELE</name>
<comment type="caution">
    <text evidence="1">The sequence shown here is derived from an EMBL/GenBank/DDBJ whole genome shotgun (WGS) entry which is preliminary data.</text>
</comment>
<accession>A0A553PXJ3</accession>
<protein>
    <submittedName>
        <fullName evidence="1">Uncharacterized protein</fullName>
    </submittedName>
</protein>
<dbReference type="AlphaFoldDB" id="A0A553PXJ3"/>
<gene>
    <name evidence="1" type="ORF">DNTS_002486</name>
</gene>
<evidence type="ECO:0000313" key="2">
    <source>
        <dbReference type="Proteomes" id="UP000316079"/>
    </source>
</evidence>
<reference evidence="1 2" key="1">
    <citation type="journal article" date="2019" name="Sci. Data">
        <title>Hybrid genome assembly and annotation of Danionella translucida.</title>
        <authorList>
            <person name="Kadobianskyi M."/>
            <person name="Schulze L."/>
            <person name="Schuelke M."/>
            <person name="Judkewitz B."/>
        </authorList>
    </citation>
    <scope>NUCLEOTIDE SEQUENCE [LARGE SCALE GENOMIC DNA]</scope>
    <source>
        <strain evidence="1 2">Bolton</strain>
    </source>
</reference>
<dbReference type="Proteomes" id="UP000316079">
    <property type="component" value="Unassembled WGS sequence"/>
</dbReference>
<evidence type="ECO:0000313" key="1">
    <source>
        <dbReference type="EMBL" id="TRY82409.1"/>
    </source>
</evidence>
<organism evidence="1 2">
    <name type="scientific">Danionella cerebrum</name>
    <dbReference type="NCBI Taxonomy" id="2873325"/>
    <lineage>
        <taxon>Eukaryota</taxon>
        <taxon>Metazoa</taxon>
        <taxon>Chordata</taxon>
        <taxon>Craniata</taxon>
        <taxon>Vertebrata</taxon>
        <taxon>Euteleostomi</taxon>
        <taxon>Actinopterygii</taxon>
        <taxon>Neopterygii</taxon>
        <taxon>Teleostei</taxon>
        <taxon>Ostariophysi</taxon>
        <taxon>Cypriniformes</taxon>
        <taxon>Danionidae</taxon>
        <taxon>Danioninae</taxon>
        <taxon>Danionella</taxon>
    </lineage>
</organism>
<dbReference type="OrthoDB" id="410044at2759"/>
<proteinExistence type="predicted"/>
<keyword evidence="2" id="KW-1185">Reference proteome</keyword>
<dbReference type="EMBL" id="SRMA01026557">
    <property type="protein sequence ID" value="TRY82409.1"/>
    <property type="molecule type" value="Genomic_DNA"/>
</dbReference>
<sequence length="87" mass="9618">MRHYVRAERPPLAHRARCNVERGNVSEKQGHREGSGATSQLHEISILEGRHWMDSIEGEALFLTTVQLGQSQCELSLQAVEVPALGG</sequence>